<dbReference type="RefSeq" id="WP_116008410.1">
    <property type="nucleotide sequence ID" value="NZ_QUOU01000001.1"/>
</dbReference>
<evidence type="ECO:0000256" key="2">
    <source>
        <dbReference type="ARBA" id="ARBA00009477"/>
    </source>
</evidence>
<protein>
    <submittedName>
        <fullName evidence="9">HlyD family secretion protein</fullName>
    </submittedName>
</protein>
<dbReference type="Gene3D" id="1.10.287.470">
    <property type="entry name" value="Helix hairpin bin"/>
    <property type="match status" value="1"/>
</dbReference>
<evidence type="ECO:0000256" key="5">
    <source>
        <dbReference type="ARBA" id="ARBA00023136"/>
    </source>
</evidence>
<keyword evidence="4" id="KW-1133">Transmembrane helix</keyword>
<keyword evidence="5" id="KW-0472">Membrane</keyword>
<dbReference type="Gene3D" id="2.40.30.170">
    <property type="match status" value="1"/>
</dbReference>
<dbReference type="AlphaFoldDB" id="A0A3E0TRS5"/>
<dbReference type="PANTHER" id="PTHR30386">
    <property type="entry name" value="MEMBRANE FUSION SUBUNIT OF EMRAB-TOLC MULTIDRUG EFFLUX PUMP"/>
    <property type="match status" value="1"/>
</dbReference>
<sequence length="354" mass="39434">MSAEKTFKRWMGSLIVLFILLFAYIVIADRHAPLTSEGRVQSYVVQLSPEITGTVVDVHVHNNQQVKKGDVIISIDRRKFEIALDKAKLSLQSAIDQENTLYSQREAAQARIARANATYNNAKLEHARIEKLFDQALISKAQLDDALAALQVASANLRAEQESLNVVESQLGAARGQSTPVKIARNSIEQAELDLQYTQILAPNDGIVTNLQVQKGTIARANQPILTFVPTETMWVTADFREKSLANTTQGNSAFVTFDAFPGKIYRFSLASRDFGISAVQQAPDGTLAKVEVNNRWVRDAQRIRVNFDSEDELPAGLFVGSRATVTISPNQSDFWSMMAKAQIKLVSWYHYIY</sequence>
<name>A0A3E0TRS5_9GAMM</name>
<dbReference type="SUPFAM" id="SSF111369">
    <property type="entry name" value="HlyD-like secretion proteins"/>
    <property type="match status" value="3"/>
</dbReference>
<keyword evidence="6" id="KW-0175">Coiled coil</keyword>
<dbReference type="GO" id="GO:0016020">
    <property type="term" value="C:membrane"/>
    <property type="evidence" value="ECO:0007669"/>
    <property type="project" value="UniProtKB-SubCell"/>
</dbReference>
<comment type="similarity">
    <text evidence="2">Belongs to the membrane fusion protein (MFP) (TC 8.A.1) family.</text>
</comment>
<dbReference type="InterPro" id="IPR058624">
    <property type="entry name" value="MdtA-like_HH"/>
</dbReference>
<evidence type="ECO:0000256" key="3">
    <source>
        <dbReference type="ARBA" id="ARBA00022692"/>
    </source>
</evidence>
<evidence type="ECO:0000313" key="9">
    <source>
        <dbReference type="EMBL" id="REL27326.1"/>
    </source>
</evidence>
<evidence type="ECO:0000256" key="4">
    <source>
        <dbReference type="ARBA" id="ARBA00022989"/>
    </source>
</evidence>
<dbReference type="PANTHER" id="PTHR30386:SF26">
    <property type="entry name" value="TRANSPORT PROTEIN COMB"/>
    <property type="match status" value="1"/>
</dbReference>
<dbReference type="Gene3D" id="2.40.50.100">
    <property type="match status" value="1"/>
</dbReference>
<dbReference type="Pfam" id="PF25917">
    <property type="entry name" value="BSH_RND"/>
    <property type="match status" value="1"/>
</dbReference>
<evidence type="ECO:0000259" key="7">
    <source>
        <dbReference type="Pfam" id="PF25876"/>
    </source>
</evidence>
<dbReference type="InterPro" id="IPR058625">
    <property type="entry name" value="MdtA-like_BSH"/>
</dbReference>
<dbReference type="OrthoDB" id="8958519at2"/>
<feature type="domain" description="Multidrug resistance protein MdtA-like alpha-helical hairpin" evidence="7">
    <location>
        <begin position="106"/>
        <end position="170"/>
    </location>
</feature>
<feature type="coiled-coil region" evidence="6">
    <location>
        <begin position="105"/>
        <end position="160"/>
    </location>
</feature>
<feature type="domain" description="Multidrug resistance protein MdtA-like barrel-sandwich hybrid" evidence="8">
    <location>
        <begin position="44"/>
        <end position="224"/>
    </location>
</feature>
<comment type="caution">
    <text evidence="9">The sequence shown here is derived from an EMBL/GenBank/DDBJ whole genome shotgun (WGS) entry which is preliminary data.</text>
</comment>
<evidence type="ECO:0000259" key="8">
    <source>
        <dbReference type="Pfam" id="PF25917"/>
    </source>
</evidence>
<evidence type="ECO:0000313" key="10">
    <source>
        <dbReference type="Proteomes" id="UP000256478"/>
    </source>
</evidence>
<evidence type="ECO:0000256" key="1">
    <source>
        <dbReference type="ARBA" id="ARBA00004167"/>
    </source>
</evidence>
<reference evidence="9 10" key="1">
    <citation type="submission" date="2018-08" db="EMBL/GenBank/DDBJ databases">
        <title>Thalassotalea euphylliae genome.</title>
        <authorList>
            <person name="Summers S."/>
            <person name="Rice S.A."/>
            <person name="Freckelton M.L."/>
            <person name="Nedved B.T."/>
            <person name="Hadfield M.G."/>
        </authorList>
    </citation>
    <scope>NUCLEOTIDE SEQUENCE [LARGE SCALE GENOMIC DNA]</scope>
    <source>
        <strain evidence="9 10">H1</strain>
    </source>
</reference>
<organism evidence="9 10">
    <name type="scientific">Thalassotalea euphylliae</name>
    <dbReference type="NCBI Taxonomy" id="1655234"/>
    <lineage>
        <taxon>Bacteria</taxon>
        <taxon>Pseudomonadati</taxon>
        <taxon>Pseudomonadota</taxon>
        <taxon>Gammaproteobacteria</taxon>
        <taxon>Alteromonadales</taxon>
        <taxon>Colwelliaceae</taxon>
        <taxon>Thalassotalea</taxon>
    </lineage>
</organism>
<accession>A0A3E0TRS5</accession>
<gene>
    <name evidence="9" type="ORF">DXX93_12630</name>
</gene>
<dbReference type="Pfam" id="PF25876">
    <property type="entry name" value="HH_MFP_RND"/>
    <property type="match status" value="1"/>
</dbReference>
<keyword evidence="3" id="KW-0812">Transmembrane</keyword>
<dbReference type="Proteomes" id="UP000256478">
    <property type="component" value="Unassembled WGS sequence"/>
</dbReference>
<dbReference type="InterPro" id="IPR050739">
    <property type="entry name" value="MFP"/>
</dbReference>
<evidence type="ECO:0000256" key="6">
    <source>
        <dbReference type="SAM" id="Coils"/>
    </source>
</evidence>
<proteinExistence type="inferred from homology"/>
<comment type="subcellular location">
    <subcellularLocation>
        <location evidence="1">Membrane</location>
        <topology evidence="1">Single-pass membrane protein</topology>
    </subcellularLocation>
</comment>
<dbReference type="EMBL" id="QUOU01000001">
    <property type="protein sequence ID" value="REL27326.1"/>
    <property type="molecule type" value="Genomic_DNA"/>
</dbReference>